<dbReference type="PANTHER" id="PTHR43312">
    <property type="entry name" value="D-THREO-ALDOSE 1-DEHYDROGENASE"/>
    <property type="match status" value="1"/>
</dbReference>
<dbReference type="SUPFAM" id="SSF51430">
    <property type="entry name" value="NAD(P)-linked oxidoreductase"/>
    <property type="match status" value="1"/>
</dbReference>
<keyword evidence="2" id="KW-0408">Iron</keyword>
<dbReference type="STRING" id="1118060.GCA_000311845_00730"/>
<gene>
    <name evidence="5" type="ORF">B5G21_04765</name>
</gene>
<dbReference type="Pfam" id="PF13187">
    <property type="entry name" value="Fer4_9"/>
    <property type="match status" value="1"/>
</dbReference>
<proteinExistence type="predicted"/>
<dbReference type="PANTHER" id="PTHR43312:SF2">
    <property type="entry name" value="OXIDOREDUCTASE"/>
    <property type="match status" value="1"/>
</dbReference>
<accession>A0A1Y3U8L9</accession>
<keyword evidence="6" id="KW-1185">Reference proteome</keyword>
<name>A0A1Y3U8L9_9ACTN</name>
<dbReference type="PROSITE" id="PS00198">
    <property type="entry name" value="4FE4S_FER_1"/>
    <property type="match status" value="1"/>
</dbReference>
<organism evidence="5 6">
    <name type="scientific">Enorma massiliensis</name>
    <dbReference type="NCBI Taxonomy" id="1472761"/>
    <lineage>
        <taxon>Bacteria</taxon>
        <taxon>Bacillati</taxon>
        <taxon>Actinomycetota</taxon>
        <taxon>Coriobacteriia</taxon>
        <taxon>Coriobacteriales</taxon>
        <taxon>Coriobacteriaceae</taxon>
        <taxon>Enorma</taxon>
    </lineage>
</organism>
<dbReference type="Proteomes" id="UP000196560">
    <property type="component" value="Unassembled WGS sequence"/>
</dbReference>
<dbReference type="AlphaFoldDB" id="A0A1Y3U8L9"/>
<dbReference type="EMBL" id="NFHO01000004">
    <property type="protein sequence ID" value="OUN43447.1"/>
    <property type="molecule type" value="Genomic_DNA"/>
</dbReference>
<keyword evidence="1" id="KW-0479">Metal-binding</keyword>
<evidence type="ECO:0000259" key="4">
    <source>
        <dbReference type="PROSITE" id="PS51379"/>
    </source>
</evidence>
<sequence length="405" mass="44119">MQYRVDPRTGRRLSVLGLGCMRFPGSVPGRPDQRRAEAIIARAVERGVNYLDTAYLYPGNEAVVGAALEHLGLRDQVFLATKLPHASCKDEADLDRIFNEQLHRLRTDRIDYYLIHNITSPAQWTRLVGLGIEAWIARQKAAGRIGAIGFSYHGSTGDFSLVLDAYDWDFCQIQYNYANERYQAGTAGLVAAAGRGLAVFVMEPLLGGRLAGKLPASARRIFDQAADRMVGEGPGAVELTTPAAWGLSWVWDHPEVTMVLSGMTDPEMVDENARIATAALPGALSAAQHEAVARVLQVFERSNRVPCTGCNYCMPCPRGINIPGCFAAYNASFAHSWFTGVSQYFTASAVRTGSPKLASNCVRCGACLSNCPQHIEIPDRLLDVQRRLTPGPIGAALKLIARRKG</sequence>
<evidence type="ECO:0000313" key="5">
    <source>
        <dbReference type="EMBL" id="OUN43447.1"/>
    </source>
</evidence>
<dbReference type="InterPro" id="IPR053135">
    <property type="entry name" value="AKR2_Oxidoreductase"/>
</dbReference>
<evidence type="ECO:0000256" key="1">
    <source>
        <dbReference type="ARBA" id="ARBA00022723"/>
    </source>
</evidence>
<dbReference type="eggNOG" id="COG1453">
    <property type="taxonomic scope" value="Bacteria"/>
</dbReference>
<dbReference type="InterPro" id="IPR017900">
    <property type="entry name" value="4Fe4S_Fe_S_CS"/>
</dbReference>
<dbReference type="Pfam" id="PF00248">
    <property type="entry name" value="Aldo_ket_red"/>
    <property type="match status" value="1"/>
</dbReference>
<dbReference type="InterPro" id="IPR023210">
    <property type="entry name" value="NADP_OxRdtase_dom"/>
</dbReference>
<dbReference type="InterPro" id="IPR017896">
    <property type="entry name" value="4Fe4S_Fe-S-bd"/>
</dbReference>
<dbReference type="RefSeq" id="WP_087186240.1">
    <property type="nucleotide sequence ID" value="NZ_NFHO01000004.1"/>
</dbReference>
<dbReference type="InterPro" id="IPR036812">
    <property type="entry name" value="NAD(P)_OxRdtase_dom_sf"/>
</dbReference>
<reference evidence="6" key="1">
    <citation type="submission" date="2017-04" db="EMBL/GenBank/DDBJ databases">
        <title>Function of individual gut microbiota members based on whole genome sequencing of pure cultures obtained from chicken caecum.</title>
        <authorList>
            <person name="Medvecky M."/>
            <person name="Cejkova D."/>
            <person name="Polansky O."/>
            <person name="Karasova D."/>
            <person name="Kubasova T."/>
            <person name="Cizek A."/>
            <person name="Rychlik I."/>
        </authorList>
    </citation>
    <scope>NUCLEOTIDE SEQUENCE [LARGE SCALE GENOMIC DNA]</scope>
    <source>
        <strain evidence="6">An70</strain>
    </source>
</reference>
<dbReference type="PROSITE" id="PS51379">
    <property type="entry name" value="4FE4S_FER_2"/>
    <property type="match status" value="1"/>
</dbReference>
<dbReference type="SUPFAM" id="SSF46548">
    <property type="entry name" value="alpha-helical ferredoxin"/>
    <property type="match status" value="1"/>
</dbReference>
<evidence type="ECO:0000313" key="6">
    <source>
        <dbReference type="Proteomes" id="UP000196560"/>
    </source>
</evidence>
<protein>
    <submittedName>
        <fullName evidence="5">Aldo/keto reductase</fullName>
    </submittedName>
</protein>
<dbReference type="CDD" id="cd19096">
    <property type="entry name" value="AKR_Fe-S_oxidoreductase"/>
    <property type="match status" value="1"/>
</dbReference>
<evidence type="ECO:0000256" key="2">
    <source>
        <dbReference type="ARBA" id="ARBA00023004"/>
    </source>
</evidence>
<keyword evidence="3" id="KW-0411">Iron-sulfur</keyword>
<feature type="domain" description="4Fe-4S ferredoxin-type" evidence="4">
    <location>
        <begin position="353"/>
        <end position="380"/>
    </location>
</feature>
<dbReference type="Gene3D" id="3.20.20.100">
    <property type="entry name" value="NADP-dependent oxidoreductase domain"/>
    <property type="match status" value="1"/>
</dbReference>
<evidence type="ECO:0000256" key="3">
    <source>
        <dbReference type="ARBA" id="ARBA00023014"/>
    </source>
</evidence>
<comment type="caution">
    <text evidence="5">The sequence shown here is derived from an EMBL/GenBank/DDBJ whole genome shotgun (WGS) entry which is preliminary data.</text>
</comment>
<dbReference type="GO" id="GO:0051536">
    <property type="term" value="F:iron-sulfur cluster binding"/>
    <property type="evidence" value="ECO:0007669"/>
    <property type="project" value="UniProtKB-KW"/>
</dbReference>
<dbReference type="GO" id="GO:0046872">
    <property type="term" value="F:metal ion binding"/>
    <property type="evidence" value="ECO:0007669"/>
    <property type="project" value="UniProtKB-KW"/>
</dbReference>